<reference evidence="5" key="1">
    <citation type="journal article" date="2010" name="Nat. Biotechnol.">
        <title>Draft genome sequence of the oilseed species Ricinus communis.</title>
        <authorList>
            <person name="Chan A.P."/>
            <person name="Crabtree J."/>
            <person name="Zhao Q."/>
            <person name="Lorenzi H."/>
            <person name="Orvis J."/>
            <person name="Puiu D."/>
            <person name="Melake-Berhan A."/>
            <person name="Jones K.M."/>
            <person name="Redman J."/>
            <person name="Chen G."/>
            <person name="Cahoon E.B."/>
            <person name="Gedil M."/>
            <person name="Stanke M."/>
            <person name="Haas B.J."/>
            <person name="Wortman J.R."/>
            <person name="Fraser-Liggett C.M."/>
            <person name="Ravel J."/>
            <person name="Rabinowicz P.D."/>
        </authorList>
    </citation>
    <scope>NUCLEOTIDE SEQUENCE [LARGE SCALE GENOMIC DNA]</scope>
    <source>
        <strain evidence="5">cv. Hale</strain>
    </source>
</reference>
<dbReference type="InterPro" id="IPR033872">
    <property type="entry name" value="nsLTP2"/>
</dbReference>
<keyword evidence="5" id="KW-1185">Reference proteome</keyword>
<dbReference type="Gene3D" id="1.10.110.10">
    <property type="entry name" value="Plant lipid-transfer and hydrophobic proteins"/>
    <property type="match status" value="1"/>
</dbReference>
<feature type="signal peptide" evidence="3">
    <location>
        <begin position="1"/>
        <end position="25"/>
    </location>
</feature>
<protein>
    <submittedName>
        <fullName evidence="4">Lipid binding protein, putative</fullName>
    </submittedName>
</protein>
<dbReference type="Proteomes" id="UP000008311">
    <property type="component" value="Unassembled WGS sequence"/>
</dbReference>
<evidence type="ECO:0000256" key="3">
    <source>
        <dbReference type="SAM" id="SignalP"/>
    </source>
</evidence>
<dbReference type="AlphaFoldDB" id="B9SQ12"/>
<dbReference type="PANTHER" id="PTHR33214">
    <property type="entry name" value="BIFUNCTIONAL INHIBITOR/LIPID-TRANSFER PROTEIN/SEED STORAGE 2S ALBUMIN SUPERFAMILY PROTEIN"/>
    <property type="match status" value="1"/>
</dbReference>
<accession>B9SQ12</accession>
<feature type="chain" id="PRO_5002889557" evidence="3">
    <location>
        <begin position="26"/>
        <end position="71"/>
    </location>
</feature>
<evidence type="ECO:0000256" key="2">
    <source>
        <dbReference type="ARBA" id="ARBA00023121"/>
    </source>
</evidence>
<dbReference type="STRING" id="3988.B9SQ12"/>
<gene>
    <name evidence="4" type="ORF">RCOM_0469070</name>
</gene>
<dbReference type="EMBL" id="EQ974075">
    <property type="protein sequence ID" value="EEF34331.1"/>
    <property type="molecule type" value="Genomic_DNA"/>
</dbReference>
<dbReference type="PANTHER" id="PTHR33214:SF44">
    <property type="entry name" value="NON-SPECIFIC LIPID TRANSFER PROTEIN GPI-ANCHORED 33"/>
    <property type="match status" value="1"/>
</dbReference>
<dbReference type="GO" id="GO:0006869">
    <property type="term" value="P:lipid transport"/>
    <property type="evidence" value="ECO:0007669"/>
    <property type="project" value="InterPro"/>
</dbReference>
<proteinExistence type="predicted"/>
<dbReference type="SUPFAM" id="SSF47699">
    <property type="entry name" value="Bifunctional inhibitor/lipid-transfer protein/seed storage 2S albumin"/>
    <property type="match status" value="1"/>
</dbReference>
<dbReference type="GO" id="GO:0008289">
    <property type="term" value="F:lipid binding"/>
    <property type="evidence" value="ECO:0007669"/>
    <property type="project" value="UniProtKB-KW"/>
</dbReference>
<organism evidence="4 5">
    <name type="scientific">Ricinus communis</name>
    <name type="common">Castor bean</name>
    <dbReference type="NCBI Taxonomy" id="3988"/>
    <lineage>
        <taxon>Eukaryota</taxon>
        <taxon>Viridiplantae</taxon>
        <taxon>Streptophyta</taxon>
        <taxon>Embryophyta</taxon>
        <taxon>Tracheophyta</taxon>
        <taxon>Spermatophyta</taxon>
        <taxon>Magnoliopsida</taxon>
        <taxon>eudicotyledons</taxon>
        <taxon>Gunneridae</taxon>
        <taxon>Pentapetalae</taxon>
        <taxon>rosids</taxon>
        <taxon>fabids</taxon>
        <taxon>Malpighiales</taxon>
        <taxon>Euphorbiaceae</taxon>
        <taxon>Acalyphoideae</taxon>
        <taxon>Acalypheae</taxon>
        <taxon>Ricinus</taxon>
    </lineage>
</organism>
<evidence type="ECO:0000313" key="5">
    <source>
        <dbReference type="Proteomes" id="UP000008311"/>
    </source>
</evidence>
<dbReference type="InterPro" id="IPR036312">
    <property type="entry name" value="Bifun_inhib/LTP/seed_sf"/>
</dbReference>
<keyword evidence="3" id="KW-0732">Signal</keyword>
<dbReference type="InParanoid" id="B9SQ12"/>
<keyword evidence="2" id="KW-0446">Lipid-binding</keyword>
<evidence type="ECO:0000313" key="4">
    <source>
        <dbReference type="EMBL" id="EEF34331.1"/>
    </source>
</evidence>
<evidence type="ECO:0000256" key="1">
    <source>
        <dbReference type="ARBA" id="ARBA00022448"/>
    </source>
</evidence>
<keyword evidence="1" id="KW-0813">Transport</keyword>
<name>B9SQ12_RICCO</name>
<sequence>MENMYYLAVVVVVIVLVIGAKTIQAVVCSAVELIECTPGTLMGKPPSSVCCRKLMEQRPCFCQFLRDPNLK</sequence>